<feature type="compositionally biased region" description="Basic residues" evidence="1">
    <location>
        <begin position="137"/>
        <end position="152"/>
    </location>
</feature>
<evidence type="ECO:0000313" key="3">
    <source>
        <dbReference type="Proteomes" id="UP001212421"/>
    </source>
</evidence>
<feature type="region of interest" description="Disordered" evidence="1">
    <location>
        <begin position="127"/>
        <end position="152"/>
    </location>
</feature>
<organism evidence="2 3">
    <name type="scientific">Cryobacterium breve</name>
    <dbReference type="NCBI Taxonomy" id="1259258"/>
    <lineage>
        <taxon>Bacteria</taxon>
        <taxon>Bacillati</taxon>
        <taxon>Actinomycetota</taxon>
        <taxon>Actinomycetes</taxon>
        <taxon>Micrococcales</taxon>
        <taxon>Microbacteriaceae</taxon>
        <taxon>Cryobacterium</taxon>
    </lineage>
</organism>
<proteinExistence type="predicted"/>
<accession>A0ABY7NEG2</accession>
<reference evidence="2 3" key="1">
    <citation type="submission" date="2021-05" db="EMBL/GenBank/DDBJ databases">
        <authorList>
            <person name="Kumar R."/>
            <person name="Kumar A."/>
            <person name="Mukhia S."/>
        </authorList>
    </citation>
    <scope>NUCLEOTIDE SEQUENCE [LARGE SCALE GENOMIC DNA]</scope>
    <source>
        <strain evidence="2 3">ERMR7:08</strain>
    </source>
</reference>
<dbReference type="EMBL" id="CP075584">
    <property type="protein sequence ID" value="WBM80899.1"/>
    <property type="molecule type" value="Genomic_DNA"/>
</dbReference>
<gene>
    <name evidence="2" type="ORF">KIV56_06235</name>
</gene>
<sequence>MDWTRLGLENAGFTGFVPFADLAASALPAAPGVYLVLRADDRSPDFLETIPAGRFKERNPTVSNALLAEAWLDAASVLYIGKAGAGAKGKRGLRKRLTEYRRHGAGEKVGHWGGRYVWQLAGSAEPARRLAGDGRRGPRGGRGRSHRPLRAHVRCSPLRESQARYGEAEGRAGGASPLTRRVVISEHGSLVWLHRK</sequence>
<evidence type="ECO:0008006" key="4">
    <source>
        <dbReference type="Google" id="ProtNLM"/>
    </source>
</evidence>
<dbReference type="RefSeq" id="WP_281535611.1">
    <property type="nucleotide sequence ID" value="NZ_CP075584.1"/>
</dbReference>
<evidence type="ECO:0000256" key="1">
    <source>
        <dbReference type="SAM" id="MobiDB-lite"/>
    </source>
</evidence>
<dbReference type="Proteomes" id="UP001212421">
    <property type="component" value="Chromosome"/>
</dbReference>
<protein>
    <recommendedName>
        <fullName evidence="4">GIY-YIG nuclease family protein</fullName>
    </recommendedName>
</protein>
<name>A0ABY7NEG2_9MICO</name>
<keyword evidence="3" id="KW-1185">Reference proteome</keyword>
<feature type="compositionally biased region" description="Basic and acidic residues" evidence="1">
    <location>
        <begin position="127"/>
        <end position="136"/>
    </location>
</feature>
<evidence type="ECO:0000313" key="2">
    <source>
        <dbReference type="EMBL" id="WBM80899.1"/>
    </source>
</evidence>